<keyword evidence="3" id="KW-1185">Reference proteome</keyword>
<dbReference type="PROSITE" id="PS51886">
    <property type="entry name" value="TLDC"/>
    <property type="match status" value="1"/>
</dbReference>
<organism evidence="2 3">
    <name type="scientific">Dreissena polymorpha</name>
    <name type="common">Zebra mussel</name>
    <name type="synonym">Mytilus polymorpha</name>
    <dbReference type="NCBI Taxonomy" id="45954"/>
    <lineage>
        <taxon>Eukaryota</taxon>
        <taxon>Metazoa</taxon>
        <taxon>Spiralia</taxon>
        <taxon>Lophotrochozoa</taxon>
        <taxon>Mollusca</taxon>
        <taxon>Bivalvia</taxon>
        <taxon>Autobranchia</taxon>
        <taxon>Heteroconchia</taxon>
        <taxon>Euheterodonta</taxon>
        <taxon>Imparidentia</taxon>
        <taxon>Neoheterodontei</taxon>
        <taxon>Myida</taxon>
        <taxon>Dreissenoidea</taxon>
        <taxon>Dreissenidae</taxon>
        <taxon>Dreissena</taxon>
    </lineage>
</organism>
<evidence type="ECO:0000313" key="3">
    <source>
        <dbReference type="Proteomes" id="UP000828390"/>
    </source>
</evidence>
<accession>A0A9D4GKE8</accession>
<dbReference type="EMBL" id="JAIWYP010000005">
    <property type="protein sequence ID" value="KAH3818472.1"/>
    <property type="molecule type" value="Genomic_DNA"/>
</dbReference>
<dbReference type="AlphaFoldDB" id="A0A9D4GKE8"/>
<feature type="domain" description="TLDc" evidence="1">
    <location>
        <begin position="1"/>
        <end position="58"/>
    </location>
</feature>
<reference evidence="2" key="2">
    <citation type="submission" date="2020-11" db="EMBL/GenBank/DDBJ databases">
        <authorList>
            <person name="McCartney M.A."/>
            <person name="Auch B."/>
            <person name="Kono T."/>
            <person name="Mallez S."/>
            <person name="Becker A."/>
            <person name="Gohl D.M."/>
            <person name="Silverstein K.A.T."/>
            <person name="Koren S."/>
            <person name="Bechman K.B."/>
            <person name="Herman A."/>
            <person name="Abrahante J.E."/>
            <person name="Garbe J."/>
        </authorList>
    </citation>
    <scope>NUCLEOTIDE SEQUENCE</scope>
    <source>
        <strain evidence="2">Duluth1</strain>
        <tissue evidence="2">Whole animal</tissue>
    </source>
</reference>
<proteinExistence type="predicted"/>
<protein>
    <recommendedName>
        <fullName evidence="1">TLDc domain-containing protein</fullName>
    </recommendedName>
</protein>
<name>A0A9D4GKE8_DREPO</name>
<reference evidence="2" key="1">
    <citation type="journal article" date="2019" name="bioRxiv">
        <title>The Genome of the Zebra Mussel, Dreissena polymorpha: A Resource for Invasive Species Research.</title>
        <authorList>
            <person name="McCartney M.A."/>
            <person name="Auch B."/>
            <person name="Kono T."/>
            <person name="Mallez S."/>
            <person name="Zhang Y."/>
            <person name="Obille A."/>
            <person name="Becker A."/>
            <person name="Abrahante J.E."/>
            <person name="Garbe J."/>
            <person name="Badalamenti J.P."/>
            <person name="Herman A."/>
            <person name="Mangelson H."/>
            <person name="Liachko I."/>
            <person name="Sullivan S."/>
            <person name="Sone E.D."/>
            <person name="Koren S."/>
            <person name="Silverstein K.A.T."/>
            <person name="Beckman K.B."/>
            <person name="Gohl D.M."/>
        </authorList>
    </citation>
    <scope>NUCLEOTIDE SEQUENCE</scope>
    <source>
        <strain evidence="2">Duluth1</strain>
        <tissue evidence="2">Whole animal</tissue>
    </source>
</reference>
<gene>
    <name evidence="2" type="ORF">DPMN_120193</name>
</gene>
<dbReference type="InterPro" id="IPR006571">
    <property type="entry name" value="TLDc_dom"/>
</dbReference>
<sequence>MDQLELWIGKGPKIFTLLFKITRDGCNATAFHNKCDNQGPTVTLLYNQHGSVYGGYVR</sequence>
<dbReference type="Proteomes" id="UP000828390">
    <property type="component" value="Unassembled WGS sequence"/>
</dbReference>
<dbReference type="Pfam" id="PF07534">
    <property type="entry name" value="TLD"/>
    <property type="match status" value="1"/>
</dbReference>
<evidence type="ECO:0000313" key="2">
    <source>
        <dbReference type="EMBL" id="KAH3818472.1"/>
    </source>
</evidence>
<comment type="caution">
    <text evidence="2">The sequence shown here is derived from an EMBL/GenBank/DDBJ whole genome shotgun (WGS) entry which is preliminary data.</text>
</comment>
<evidence type="ECO:0000259" key="1">
    <source>
        <dbReference type="PROSITE" id="PS51886"/>
    </source>
</evidence>